<dbReference type="PANTHER" id="PTHR21137">
    <property type="entry name" value="ODORANT RECEPTOR"/>
    <property type="match status" value="1"/>
</dbReference>
<evidence type="ECO:0000256" key="9">
    <source>
        <dbReference type="ARBA" id="ARBA00023224"/>
    </source>
</evidence>
<keyword evidence="4 10" id="KW-0812">Transmembrane</keyword>
<keyword evidence="5 10" id="KW-0552">Olfaction</keyword>
<organism evidence="11">
    <name type="scientific">Ooceraea biroi</name>
    <name type="common">Clonal raider ant</name>
    <name type="synonym">Cerapachys biroi</name>
    <dbReference type="NCBI Taxonomy" id="2015173"/>
    <lineage>
        <taxon>Eukaryota</taxon>
        <taxon>Metazoa</taxon>
        <taxon>Ecdysozoa</taxon>
        <taxon>Arthropoda</taxon>
        <taxon>Hexapoda</taxon>
        <taxon>Insecta</taxon>
        <taxon>Pterygota</taxon>
        <taxon>Neoptera</taxon>
        <taxon>Endopterygota</taxon>
        <taxon>Hymenoptera</taxon>
        <taxon>Apocrita</taxon>
        <taxon>Aculeata</taxon>
        <taxon>Formicoidea</taxon>
        <taxon>Formicidae</taxon>
        <taxon>Dorylinae</taxon>
        <taxon>Ooceraea</taxon>
    </lineage>
</organism>
<dbReference type="Proteomes" id="UP000279307">
    <property type="component" value="Chromosome 6"/>
</dbReference>
<dbReference type="GO" id="GO:0007165">
    <property type="term" value="P:signal transduction"/>
    <property type="evidence" value="ECO:0007669"/>
    <property type="project" value="UniProtKB-KW"/>
</dbReference>
<keyword evidence="8 10" id="KW-0675">Receptor</keyword>
<feature type="transmembrane region" description="Helical" evidence="10">
    <location>
        <begin position="298"/>
        <end position="316"/>
    </location>
</feature>
<feature type="transmembrane region" description="Helical" evidence="10">
    <location>
        <begin position="270"/>
        <end position="292"/>
    </location>
</feature>
<feature type="transmembrane region" description="Helical" evidence="10">
    <location>
        <begin position="34"/>
        <end position="55"/>
    </location>
</feature>
<evidence type="ECO:0000256" key="6">
    <source>
        <dbReference type="ARBA" id="ARBA00022989"/>
    </source>
</evidence>
<comment type="caution">
    <text evidence="11">The sequence shown here is derived from an EMBL/GenBank/DDBJ whole genome shotgun (WGS) entry which is preliminary data.</text>
</comment>
<comment type="subcellular location">
    <subcellularLocation>
        <location evidence="1 10">Cell membrane</location>
        <topology evidence="1 10">Multi-pass membrane protein</topology>
    </subcellularLocation>
</comment>
<reference evidence="11" key="1">
    <citation type="journal article" date="2018" name="Genome Res.">
        <title>The genomic architecture and molecular evolution of ant odorant receptors.</title>
        <authorList>
            <person name="McKenzie S.K."/>
            <person name="Kronauer D.J.C."/>
        </authorList>
    </citation>
    <scope>NUCLEOTIDE SEQUENCE [LARGE SCALE GENOMIC DNA]</scope>
    <source>
        <strain evidence="11">Clonal line C1</strain>
    </source>
</reference>
<dbReference type="AlphaFoldDB" id="A0A3L8DMW0"/>
<evidence type="ECO:0000256" key="3">
    <source>
        <dbReference type="ARBA" id="ARBA00022606"/>
    </source>
</evidence>
<dbReference type="InterPro" id="IPR004117">
    <property type="entry name" value="7tm6_olfct_rcpt"/>
</dbReference>
<evidence type="ECO:0000256" key="7">
    <source>
        <dbReference type="ARBA" id="ARBA00023136"/>
    </source>
</evidence>
<evidence type="ECO:0000256" key="5">
    <source>
        <dbReference type="ARBA" id="ARBA00022725"/>
    </source>
</evidence>
<reference evidence="11" key="2">
    <citation type="submission" date="2018-07" db="EMBL/GenBank/DDBJ databases">
        <authorList>
            <person name="Mckenzie S.K."/>
            <person name="Kronauer D.J.C."/>
        </authorList>
    </citation>
    <scope>NUCLEOTIDE SEQUENCE</scope>
    <source>
        <strain evidence="11">Clonal line C1</strain>
    </source>
</reference>
<keyword evidence="3 10" id="KW-0716">Sensory transduction</keyword>
<keyword evidence="6 10" id="KW-1133">Transmembrane helix</keyword>
<proteinExistence type="inferred from homology"/>
<protein>
    <recommendedName>
        <fullName evidence="10">Odorant receptor</fullName>
    </recommendedName>
</protein>
<dbReference type="Pfam" id="PF02949">
    <property type="entry name" value="7tm_6"/>
    <property type="match status" value="1"/>
</dbReference>
<keyword evidence="7 10" id="KW-0472">Membrane</keyword>
<gene>
    <name evidence="11" type="ORF">DMN91_006136</name>
</gene>
<dbReference type="GO" id="GO:0005549">
    <property type="term" value="F:odorant binding"/>
    <property type="evidence" value="ECO:0007669"/>
    <property type="project" value="InterPro"/>
</dbReference>
<feature type="transmembrane region" description="Helical" evidence="10">
    <location>
        <begin position="363"/>
        <end position="382"/>
    </location>
</feature>
<dbReference type="GO" id="GO:0005886">
    <property type="term" value="C:plasma membrane"/>
    <property type="evidence" value="ECO:0007669"/>
    <property type="project" value="UniProtKB-SubCell"/>
</dbReference>
<dbReference type="EMBL" id="QOIP01000006">
    <property type="protein sequence ID" value="RLU21760.1"/>
    <property type="molecule type" value="Genomic_DNA"/>
</dbReference>
<feature type="transmembrane region" description="Helical" evidence="10">
    <location>
        <begin position="177"/>
        <end position="207"/>
    </location>
</feature>
<evidence type="ECO:0000256" key="1">
    <source>
        <dbReference type="ARBA" id="ARBA00004651"/>
    </source>
</evidence>
<keyword evidence="2" id="KW-1003">Cell membrane</keyword>
<sequence>MICLEAQYFNVNRILLQGTALWPFQQSKFAQFQFNIMFIILVTATVCQITTFVTSEITLKFVFKVLPCILFFIMLVIHYSSFRINMKTLKDLMRQLHRACTKLEDKNEIAIINKYGWNAHRYTIVLIISFLSGAFIFIASQIAIAFFDISSPTNGSYKHRILYIHIATEYFIDEQKYFYLIVFHMYTALFIGTFSAIAIETLMIAYLQHTSGMFRIACYRIEHAMKINILENISLSTASSISKKIVYAINIHREAMKLSELLISSFDKTYFCLTVLSVITLSLNLFQIFQIVTSEDDAMGVSIPVLIVVILIVYMFSANFFGQDIMDQNNEIYIAAYNIQWYKCPQRIQKLILLLLQRRAKEFHLTCGGLFVASFEFLATLAKATMSYFTLIHSAR</sequence>
<feature type="transmembrane region" description="Helical" evidence="10">
    <location>
        <begin position="61"/>
        <end position="80"/>
    </location>
</feature>
<comment type="similarity">
    <text evidence="10">Belongs to the insect chemoreceptor superfamily. Heteromeric odorant receptor channel (TC 1.A.69) family.</text>
</comment>
<keyword evidence="9 10" id="KW-0807">Transducer</keyword>
<evidence type="ECO:0000256" key="10">
    <source>
        <dbReference type="RuleBase" id="RU351113"/>
    </source>
</evidence>
<evidence type="ECO:0000256" key="2">
    <source>
        <dbReference type="ARBA" id="ARBA00022475"/>
    </source>
</evidence>
<dbReference type="GO" id="GO:0004984">
    <property type="term" value="F:olfactory receptor activity"/>
    <property type="evidence" value="ECO:0007669"/>
    <property type="project" value="InterPro"/>
</dbReference>
<name>A0A3L8DMW0_OOCBI</name>
<evidence type="ECO:0000313" key="11">
    <source>
        <dbReference type="EMBL" id="RLU21760.1"/>
    </source>
</evidence>
<dbReference type="OrthoDB" id="7551635at2759"/>
<evidence type="ECO:0000256" key="4">
    <source>
        <dbReference type="ARBA" id="ARBA00022692"/>
    </source>
</evidence>
<feature type="transmembrane region" description="Helical" evidence="10">
    <location>
        <begin position="124"/>
        <end position="147"/>
    </location>
</feature>
<dbReference type="PANTHER" id="PTHR21137:SF35">
    <property type="entry name" value="ODORANT RECEPTOR 19A-RELATED"/>
    <property type="match status" value="1"/>
</dbReference>
<evidence type="ECO:0000256" key="8">
    <source>
        <dbReference type="ARBA" id="ARBA00023170"/>
    </source>
</evidence>
<accession>A0A3L8DMW0</accession>